<reference evidence="2" key="1">
    <citation type="submission" date="2022-05" db="EMBL/GenBank/DDBJ databases">
        <title>Description of a novel species of Leclercia; Leclercia tamurae and the Proposal for a Novel Genus Silvania gen. nov. Containing Two Novel Species Silvania hatchlandensis sp. nov. and Silvania confinis sp. nov. Isolated from the Rhizosphere of Oak.</title>
        <authorList>
            <person name="Maddock D.W."/>
            <person name="Brady C.L."/>
            <person name="Denman S."/>
            <person name="Arnold D."/>
        </authorList>
    </citation>
    <scope>NUCLEOTIDE SEQUENCE</scope>
    <source>
        <strain evidence="2">H19S6</strain>
    </source>
</reference>
<dbReference type="PANTHER" id="PTHR43680:SF4">
    <property type="entry name" value="NITRATE REDUCTASE MOLYBDENUM COFACTOR ASSEMBLY CHAPERONE NARW-RELATED"/>
    <property type="match status" value="1"/>
</dbReference>
<protein>
    <submittedName>
        <fullName evidence="2">Nitrate reductase molybdenum cofactor assembly chaperone</fullName>
    </submittedName>
</protein>
<organism evidence="2 3">
    <name type="scientific">Silvania hatchlandensis</name>
    <dbReference type="NCBI Taxonomy" id="2926469"/>
    <lineage>
        <taxon>Bacteria</taxon>
        <taxon>Pseudomonadati</taxon>
        <taxon>Pseudomonadota</taxon>
        <taxon>Gammaproteobacteria</taxon>
        <taxon>Enterobacterales</taxon>
        <taxon>Enterobacteriaceae</taxon>
        <taxon>Silvania</taxon>
    </lineage>
</organism>
<dbReference type="NCBIfam" id="TIGR00684">
    <property type="entry name" value="narJ"/>
    <property type="match status" value="1"/>
</dbReference>
<dbReference type="InterPro" id="IPR020945">
    <property type="entry name" value="DMSO/NO3_reduct_chaperone"/>
</dbReference>
<accession>A0A9J6Q3B2</accession>
<comment type="caution">
    <text evidence="2">The sequence shown here is derived from an EMBL/GenBank/DDBJ whole genome shotgun (WGS) entry which is preliminary data.</text>
</comment>
<dbReference type="RefSeq" id="WP_271280610.1">
    <property type="nucleotide sequence ID" value="NZ_JAMGZK010000031.1"/>
</dbReference>
<gene>
    <name evidence="2" type="primary">narW</name>
    <name evidence="2" type="ORF">M8014_00385</name>
</gene>
<dbReference type="SUPFAM" id="SSF89155">
    <property type="entry name" value="TorD-like"/>
    <property type="match status" value="1"/>
</dbReference>
<evidence type="ECO:0000313" key="2">
    <source>
        <dbReference type="EMBL" id="MCU6662813.1"/>
    </source>
</evidence>
<dbReference type="EMBL" id="JAMGZK010000031">
    <property type="protein sequence ID" value="MCU6662813.1"/>
    <property type="molecule type" value="Genomic_DNA"/>
</dbReference>
<dbReference type="Proteomes" id="UP001063816">
    <property type="component" value="Unassembled WGS sequence"/>
</dbReference>
<dbReference type="InterPro" id="IPR036411">
    <property type="entry name" value="TorD-like_sf"/>
</dbReference>
<keyword evidence="1" id="KW-0534">Nitrate assimilation</keyword>
<dbReference type="GO" id="GO:0051082">
    <property type="term" value="F:unfolded protein binding"/>
    <property type="evidence" value="ECO:0007669"/>
    <property type="project" value="InterPro"/>
</dbReference>
<sequence length="231" mass="26037">MQILKIIALLIEYPDDALWESRDEAIALVAQDAPMLLPFAQQYLNAPLLDRQASWCEVFERGRATSLLLFEHVHAESRDRGQAMVDLMNQYEQAGLQLDCRELPDHLPLYLEYLSIMPEAKAREGLQNVAPILALIGGRLKQREVAHHQLFDALLTFAGSTLSSDSVTQQVAGEKRDDTRQALDAVWEEEQVKFIEDNATACDSSPMQHYQRRFSQDVAPQYVDVSAGGPK</sequence>
<dbReference type="GO" id="GO:0042128">
    <property type="term" value="P:nitrate assimilation"/>
    <property type="evidence" value="ECO:0007669"/>
    <property type="project" value="UniProtKB-KW"/>
</dbReference>
<keyword evidence="3" id="KW-1185">Reference proteome</keyword>
<dbReference type="Pfam" id="PF02613">
    <property type="entry name" value="Nitrate_red_del"/>
    <property type="match status" value="1"/>
</dbReference>
<dbReference type="NCBIfam" id="NF011628">
    <property type="entry name" value="PRK15054.1"/>
    <property type="match status" value="1"/>
</dbReference>
<dbReference type="Gene3D" id="1.10.3480.10">
    <property type="entry name" value="TorD-like"/>
    <property type="match status" value="1"/>
</dbReference>
<dbReference type="InterPro" id="IPR003765">
    <property type="entry name" value="NO3_reductase_chaperone_NarJ"/>
</dbReference>
<name>A0A9J6Q3B2_9ENTR</name>
<proteinExistence type="predicted"/>
<dbReference type="GO" id="GO:0016530">
    <property type="term" value="F:metallochaperone activity"/>
    <property type="evidence" value="ECO:0007669"/>
    <property type="project" value="TreeGrafter"/>
</dbReference>
<dbReference type="AlphaFoldDB" id="A0A9J6Q3B2"/>
<dbReference type="PANTHER" id="PTHR43680">
    <property type="entry name" value="NITRATE REDUCTASE MOLYBDENUM COFACTOR ASSEMBLY CHAPERONE"/>
    <property type="match status" value="1"/>
</dbReference>
<evidence type="ECO:0000313" key="3">
    <source>
        <dbReference type="Proteomes" id="UP001063816"/>
    </source>
</evidence>
<dbReference type="GO" id="GO:0051131">
    <property type="term" value="P:chaperone-mediated protein complex assembly"/>
    <property type="evidence" value="ECO:0007669"/>
    <property type="project" value="InterPro"/>
</dbReference>
<evidence type="ECO:0000256" key="1">
    <source>
        <dbReference type="ARBA" id="ARBA00023063"/>
    </source>
</evidence>